<sequence>MWALRFSRQTVIAAVEVMEGTFQTHEELTRVLLKFGSALNQNCNAGSLSRRFNHLISFYDADPEHKTDDGGFLQDAIVEKGVLLLPVFESSETPEYSEVQQTLLRMLRLDGFEVKERNIQRTLPEELKLPQAQDQVIRLLDAHNFATSKGHFDQALDAHARGNWASANAQLRVFFESLLDEIAIKLDPGAEHLASSENRREMLASKGFLDEQLNEWGNGGKNFINGLWKRLHPQGPHPGLSDEDDSTFRRHLVLLTTRLLLMRFDTWPP</sequence>
<accession>A0ABS9DXC9</accession>
<protein>
    <recommendedName>
        <fullName evidence="3">Abortive infection protein-like C-terminal domain-containing protein</fullName>
    </recommendedName>
</protein>
<comment type="caution">
    <text evidence="1">The sequence shown here is derived from an EMBL/GenBank/DDBJ whole genome shotgun (WGS) entry which is preliminary data.</text>
</comment>
<reference evidence="1 2" key="1">
    <citation type="submission" date="2022-01" db="EMBL/GenBank/DDBJ databases">
        <authorList>
            <person name="Won M."/>
            <person name="Kim S.-J."/>
            <person name="Kwon S.-W."/>
        </authorList>
    </citation>
    <scope>NUCLEOTIDE SEQUENCE [LARGE SCALE GENOMIC DNA]</scope>
    <source>
        <strain evidence="1 2">KCTC 23505</strain>
    </source>
</reference>
<keyword evidence="2" id="KW-1185">Reference proteome</keyword>
<organism evidence="1 2">
    <name type="scientific">Acidiphilium iwatense</name>
    <dbReference type="NCBI Taxonomy" id="768198"/>
    <lineage>
        <taxon>Bacteria</taxon>
        <taxon>Pseudomonadati</taxon>
        <taxon>Pseudomonadota</taxon>
        <taxon>Alphaproteobacteria</taxon>
        <taxon>Acetobacterales</taxon>
        <taxon>Acidocellaceae</taxon>
        <taxon>Acidiphilium</taxon>
    </lineage>
</organism>
<dbReference type="Proteomes" id="UP001521209">
    <property type="component" value="Unassembled WGS sequence"/>
</dbReference>
<evidence type="ECO:0008006" key="3">
    <source>
        <dbReference type="Google" id="ProtNLM"/>
    </source>
</evidence>
<evidence type="ECO:0000313" key="2">
    <source>
        <dbReference type="Proteomes" id="UP001521209"/>
    </source>
</evidence>
<name>A0ABS9DXC9_9PROT</name>
<dbReference type="RefSeq" id="WP_235704024.1">
    <property type="nucleotide sequence ID" value="NZ_JAKGBZ010000014.1"/>
</dbReference>
<gene>
    <name evidence="1" type="ORF">L2A60_08855</name>
</gene>
<evidence type="ECO:0000313" key="1">
    <source>
        <dbReference type="EMBL" id="MCF3946788.1"/>
    </source>
</evidence>
<dbReference type="EMBL" id="JAKGBZ010000014">
    <property type="protein sequence ID" value="MCF3946788.1"/>
    <property type="molecule type" value="Genomic_DNA"/>
</dbReference>
<proteinExistence type="predicted"/>